<sequence>MLSRHKDQTNIQHVTSLFIYTPNLYFTSRVSHFSLYTLASFYFLFLVIAILFLFLTRLLLLNEIKFLHADLPPPPIIAAKSPSTTKQSSLSLFSSQFQGG</sequence>
<organism evidence="1 2">
    <name type="scientific">Trifolium pratense</name>
    <name type="common">Red clover</name>
    <dbReference type="NCBI Taxonomy" id="57577"/>
    <lineage>
        <taxon>Eukaryota</taxon>
        <taxon>Viridiplantae</taxon>
        <taxon>Streptophyta</taxon>
        <taxon>Embryophyta</taxon>
        <taxon>Tracheophyta</taxon>
        <taxon>Spermatophyta</taxon>
        <taxon>Magnoliopsida</taxon>
        <taxon>eudicotyledons</taxon>
        <taxon>Gunneridae</taxon>
        <taxon>Pentapetalae</taxon>
        <taxon>rosids</taxon>
        <taxon>fabids</taxon>
        <taxon>Fabales</taxon>
        <taxon>Fabaceae</taxon>
        <taxon>Papilionoideae</taxon>
        <taxon>50 kb inversion clade</taxon>
        <taxon>NPAAA clade</taxon>
        <taxon>Hologalegina</taxon>
        <taxon>IRL clade</taxon>
        <taxon>Trifolieae</taxon>
        <taxon>Trifolium</taxon>
    </lineage>
</organism>
<evidence type="ECO:0000313" key="2">
    <source>
        <dbReference type="Proteomes" id="UP001177021"/>
    </source>
</evidence>
<reference evidence="1" key="1">
    <citation type="submission" date="2023-10" db="EMBL/GenBank/DDBJ databases">
        <authorList>
            <person name="Rodriguez Cubillos JULIANA M."/>
            <person name="De Vega J."/>
        </authorList>
    </citation>
    <scope>NUCLEOTIDE SEQUENCE</scope>
</reference>
<gene>
    <name evidence="1" type="ORF">MILVUS5_LOCUS27385</name>
</gene>
<dbReference type="Proteomes" id="UP001177021">
    <property type="component" value="Unassembled WGS sequence"/>
</dbReference>
<comment type="caution">
    <text evidence="1">The sequence shown here is derived from an EMBL/GenBank/DDBJ whole genome shotgun (WGS) entry which is preliminary data.</text>
</comment>
<accession>A0ACB0KZL3</accession>
<protein>
    <submittedName>
        <fullName evidence="1">Uncharacterized protein</fullName>
    </submittedName>
</protein>
<dbReference type="EMBL" id="CASHSV030000409">
    <property type="protein sequence ID" value="CAJ2661719.1"/>
    <property type="molecule type" value="Genomic_DNA"/>
</dbReference>
<keyword evidence="2" id="KW-1185">Reference proteome</keyword>
<proteinExistence type="predicted"/>
<name>A0ACB0KZL3_TRIPR</name>
<evidence type="ECO:0000313" key="1">
    <source>
        <dbReference type="EMBL" id="CAJ2661719.1"/>
    </source>
</evidence>